<dbReference type="RefSeq" id="XP_067082142.1">
    <property type="nucleotide sequence ID" value="XM_067226041.1"/>
</dbReference>
<accession>A0A1G4IGF5</accession>
<name>A0A1G4IGF5_TRYEQ</name>
<dbReference type="VEuPathDB" id="TriTrypDB:TEOVI_000306100"/>
<sequence length="100" mass="11054">MNMQILHEAEKGDALGLSHCCFGVRCVAFFRDVIPVEPSCNSLLKRESRKNGRKKVRKGVVAGPAGALRSQVLTGWNDAQRKGALCSFYCLMKPQMKGTR</sequence>
<organism evidence="1 2">
    <name type="scientific">Trypanosoma equiperdum</name>
    <dbReference type="NCBI Taxonomy" id="5694"/>
    <lineage>
        <taxon>Eukaryota</taxon>
        <taxon>Discoba</taxon>
        <taxon>Euglenozoa</taxon>
        <taxon>Kinetoplastea</taxon>
        <taxon>Metakinetoplastina</taxon>
        <taxon>Trypanosomatida</taxon>
        <taxon>Trypanosomatidae</taxon>
        <taxon>Trypanosoma</taxon>
    </lineage>
</organism>
<dbReference type="Proteomes" id="UP000195570">
    <property type="component" value="Unassembled WGS sequence"/>
</dbReference>
<evidence type="ECO:0000313" key="2">
    <source>
        <dbReference type="Proteomes" id="UP000195570"/>
    </source>
</evidence>
<gene>
    <name evidence="1" type="ORF">TEOVI_000306100</name>
</gene>
<evidence type="ECO:0000313" key="1">
    <source>
        <dbReference type="EMBL" id="SCU71480.1"/>
    </source>
</evidence>
<proteinExistence type="predicted"/>
<dbReference type="AlphaFoldDB" id="A0A1G4IGF5"/>
<dbReference type="GeneID" id="92377001"/>
<keyword evidence="2" id="KW-1185">Reference proteome</keyword>
<dbReference type="EMBL" id="CZPT02001632">
    <property type="protein sequence ID" value="SCU71480.1"/>
    <property type="molecule type" value="Genomic_DNA"/>
</dbReference>
<protein>
    <submittedName>
        <fullName evidence="1">Uncharacterized protein</fullName>
    </submittedName>
</protein>
<comment type="caution">
    <text evidence="1">The sequence shown here is derived from an EMBL/GenBank/DDBJ whole genome shotgun (WGS) entry which is preliminary data.</text>
</comment>
<reference evidence="1" key="1">
    <citation type="submission" date="2016-09" db="EMBL/GenBank/DDBJ databases">
        <authorList>
            <person name="Hebert L."/>
            <person name="Moumen B."/>
        </authorList>
    </citation>
    <scope>NUCLEOTIDE SEQUENCE [LARGE SCALE GENOMIC DNA]</scope>
    <source>
        <strain evidence="1">OVI</strain>
    </source>
</reference>